<sequence>MVTRAFYTIFIMQNMIKINRTVQKKTNKKKTYKTVLVQHVYRDIFCKQQITPCQSLY</sequence>
<organism evidence="1">
    <name type="scientific">Anguilla anguilla</name>
    <name type="common">European freshwater eel</name>
    <name type="synonym">Muraena anguilla</name>
    <dbReference type="NCBI Taxonomy" id="7936"/>
    <lineage>
        <taxon>Eukaryota</taxon>
        <taxon>Metazoa</taxon>
        <taxon>Chordata</taxon>
        <taxon>Craniata</taxon>
        <taxon>Vertebrata</taxon>
        <taxon>Euteleostomi</taxon>
        <taxon>Actinopterygii</taxon>
        <taxon>Neopterygii</taxon>
        <taxon>Teleostei</taxon>
        <taxon>Anguilliformes</taxon>
        <taxon>Anguillidae</taxon>
        <taxon>Anguilla</taxon>
    </lineage>
</organism>
<name>A0A0E9X7I0_ANGAN</name>
<reference evidence="1" key="2">
    <citation type="journal article" date="2015" name="Fish Shellfish Immunol.">
        <title>Early steps in the European eel (Anguilla anguilla)-Vibrio vulnificus interaction in the gills: Role of the RtxA13 toxin.</title>
        <authorList>
            <person name="Callol A."/>
            <person name="Pajuelo D."/>
            <person name="Ebbesson L."/>
            <person name="Teles M."/>
            <person name="MacKenzie S."/>
            <person name="Amaro C."/>
        </authorList>
    </citation>
    <scope>NUCLEOTIDE SEQUENCE</scope>
</reference>
<protein>
    <submittedName>
        <fullName evidence="1">Uncharacterized protein</fullName>
    </submittedName>
</protein>
<dbReference type="AlphaFoldDB" id="A0A0E9X7I0"/>
<evidence type="ECO:0000313" key="1">
    <source>
        <dbReference type="EMBL" id="JAH98401.1"/>
    </source>
</evidence>
<dbReference type="EMBL" id="GBXM01010176">
    <property type="protein sequence ID" value="JAH98401.1"/>
    <property type="molecule type" value="Transcribed_RNA"/>
</dbReference>
<reference evidence="1" key="1">
    <citation type="submission" date="2014-11" db="EMBL/GenBank/DDBJ databases">
        <authorList>
            <person name="Amaro Gonzalez C."/>
        </authorList>
    </citation>
    <scope>NUCLEOTIDE SEQUENCE</scope>
</reference>
<proteinExistence type="predicted"/>
<accession>A0A0E9X7I0</accession>